<protein>
    <submittedName>
        <fullName evidence="1">Uncharacterized protein</fullName>
    </submittedName>
</protein>
<dbReference type="AlphaFoldDB" id="U5DDW0"/>
<reference evidence="1 2" key="1">
    <citation type="submission" date="2013-05" db="EMBL/GenBank/DDBJ databases">
        <title>Draft genome sequence of Rubidibacter lacunae KORDI 51-2.</title>
        <authorList>
            <person name="Choi D.H."/>
            <person name="Noh J.H."/>
            <person name="Kwon K.-K."/>
            <person name="Lee J.-H."/>
            <person name="Ryu J.-Y."/>
        </authorList>
    </citation>
    <scope>NUCLEOTIDE SEQUENCE [LARGE SCALE GENOMIC DNA]</scope>
    <source>
        <strain evidence="1 2">KORDI 51-2</strain>
    </source>
</reference>
<dbReference type="InParanoid" id="U5DDW0"/>
<organism evidence="1 2">
    <name type="scientific">Rubidibacter lacunae KORDI 51-2</name>
    <dbReference type="NCBI Taxonomy" id="582515"/>
    <lineage>
        <taxon>Bacteria</taxon>
        <taxon>Bacillati</taxon>
        <taxon>Cyanobacteriota</taxon>
        <taxon>Cyanophyceae</taxon>
        <taxon>Oscillatoriophycideae</taxon>
        <taxon>Chroococcales</taxon>
        <taxon>Aphanothecaceae</taxon>
        <taxon>Rubidibacter</taxon>
    </lineage>
</organism>
<evidence type="ECO:0000313" key="1">
    <source>
        <dbReference type="EMBL" id="ERN39816.1"/>
    </source>
</evidence>
<name>U5DDW0_9CHRO</name>
<keyword evidence="2" id="KW-1185">Reference proteome</keyword>
<sequence length="242" mass="27892">MQCFFCDQYSNSEVIDLDCLSFLRPMRFSFLWVQASGLSFTQIELGMILRSITPFHCIAWLVSRFNSKRSQAMNDKLRAFGGWKALSRNVIKKNTILQEGYSFYSDISILAEMNIDESYAFISRPLFGIDSLLIIGEKLGDNYDFDDILQLWLKEYKDKISISANKEHNLCTHIEKCMLKGQIGCLPAINTENKKSLFLISQENQKLEYIYDKMIRLENAQKLSSKQVLAYFHNGAAVNLLS</sequence>
<accession>U5DDW0</accession>
<gene>
    <name evidence="1" type="ORF">KR51_00037320</name>
</gene>
<dbReference type="Proteomes" id="UP000016960">
    <property type="component" value="Unassembled WGS sequence"/>
</dbReference>
<evidence type="ECO:0000313" key="2">
    <source>
        <dbReference type="Proteomes" id="UP000016960"/>
    </source>
</evidence>
<dbReference type="STRING" id="582515.KR51_00037320"/>
<comment type="caution">
    <text evidence="1">The sequence shown here is derived from an EMBL/GenBank/DDBJ whole genome shotgun (WGS) entry which is preliminary data.</text>
</comment>
<proteinExistence type="predicted"/>
<dbReference type="EMBL" id="ASSJ01000092">
    <property type="protein sequence ID" value="ERN39816.1"/>
    <property type="molecule type" value="Genomic_DNA"/>
</dbReference>